<dbReference type="EMBL" id="SZOH01003902">
    <property type="protein sequence ID" value="TKI88773.1"/>
    <property type="molecule type" value="Genomic_DNA"/>
</dbReference>
<dbReference type="Proteomes" id="UP000308444">
    <property type="component" value="Unassembled WGS sequence"/>
</dbReference>
<reference evidence="6 7" key="1">
    <citation type="journal article" date="2019" name="Environ. Microbiol.">
        <title>An active ?-lactamase is a part of an orchestrated cell wall stress resistance network of Bacillus subtilis and related rhizosphere species.</title>
        <authorList>
            <person name="Bucher T."/>
            <person name="Keren-Paz A."/>
            <person name="Hausser J."/>
            <person name="Olender T."/>
            <person name="Cytryn E."/>
            <person name="Kolodkin-Gal I."/>
        </authorList>
    </citation>
    <scope>NUCLEOTIDE SEQUENCE [LARGE SCALE GENOMIC DNA]</scope>
    <source>
        <strain evidence="6 7">I32</strain>
    </source>
</reference>
<dbReference type="Pfam" id="PF10070">
    <property type="entry name" value="DabA"/>
    <property type="match status" value="1"/>
</dbReference>
<evidence type="ECO:0000256" key="1">
    <source>
        <dbReference type="ARBA" id="ARBA00022448"/>
    </source>
</evidence>
<dbReference type="GO" id="GO:0046872">
    <property type="term" value="F:metal ion binding"/>
    <property type="evidence" value="ECO:0007669"/>
    <property type="project" value="UniProtKB-KW"/>
</dbReference>
<dbReference type="InterPro" id="IPR018752">
    <property type="entry name" value="DabA"/>
</dbReference>
<dbReference type="PANTHER" id="PTHR38344:SF1">
    <property type="entry name" value="INORGANIC CARBON TRANSPORTER SUBUNIT DABA-RELATED"/>
    <property type="match status" value="1"/>
</dbReference>
<evidence type="ECO:0000256" key="5">
    <source>
        <dbReference type="ARBA" id="ARBA00023136"/>
    </source>
</evidence>
<organism evidence="6 7">
    <name type="scientific">Bacillus cereus</name>
    <dbReference type="NCBI Taxonomy" id="1396"/>
    <lineage>
        <taxon>Bacteria</taxon>
        <taxon>Bacillati</taxon>
        <taxon>Bacillota</taxon>
        <taxon>Bacilli</taxon>
        <taxon>Bacillales</taxon>
        <taxon>Bacillaceae</taxon>
        <taxon>Bacillus</taxon>
        <taxon>Bacillus cereus group</taxon>
    </lineage>
</organism>
<evidence type="ECO:0000256" key="3">
    <source>
        <dbReference type="ARBA" id="ARBA00022723"/>
    </source>
</evidence>
<comment type="caution">
    <text evidence="6">The sequence shown here is derived from an EMBL/GenBank/DDBJ whole genome shotgun (WGS) entry which is preliminary data.</text>
</comment>
<keyword evidence="1" id="KW-0813">Transport</keyword>
<keyword evidence="4" id="KW-0862">Zinc</keyword>
<keyword evidence="5" id="KW-0472">Membrane</keyword>
<feature type="non-terminal residue" evidence="6">
    <location>
        <position position="236"/>
    </location>
</feature>
<keyword evidence="3" id="KW-0479">Metal-binding</keyword>
<protein>
    <submittedName>
        <fullName evidence="6">DUF2309 family protein</fullName>
    </submittedName>
</protein>
<name>A0A9X9A1V8_BACCE</name>
<sequence length="236" mass="26166">YNERVKDEEMVGLTEKFAPLVVMCGHSSQSTNNPYAAALECGACGGAAGGFNARVFATLCNLPEVREALSAEGINIPEDTIFAAAEHKTTVDELEWIYVPELSKTAQEAFDCIESIMPNVSQHANRERLTQLPNFKTKIKNSSKEAHRFAEDWSEIRPEWGLARNASFIIGQRELTQDCDLEGRAFLHNYDWKQDESGDILANIIAGPGTVAQWINLQYYASTVAPHYYGSGNKTT</sequence>
<gene>
    <name evidence="6" type="ORF">FC695_37050</name>
</gene>
<evidence type="ECO:0000313" key="6">
    <source>
        <dbReference type="EMBL" id="TKI88773.1"/>
    </source>
</evidence>
<proteinExistence type="predicted"/>
<dbReference type="PANTHER" id="PTHR38344">
    <property type="entry name" value="UPF0753 PROTEIN AQ_863"/>
    <property type="match status" value="1"/>
</dbReference>
<feature type="non-terminal residue" evidence="6">
    <location>
        <position position="1"/>
    </location>
</feature>
<evidence type="ECO:0000313" key="7">
    <source>
        <dbReference type="Proteomes" id="UP000308444"/>
    </source>
</evidence>
<evidence type="ECO:0000256" key="4">
    <source>
        <dbReference type="ARBA" id="ARBA00022833"/>
    </source>
</evidence>
<evidence type="ECO:0000256" key="2">
    <source>
        <dbReference type="ARBA" id="ARBA00022475"/>
    </source>
</evidence>
<dbReference type="AlphaFoldDB" id="A0A9X9A1V8"/>
<accession>A0A9X9A1V8</accession>
<keyword evidence="2" id="KW-1003">Cell membrane</keyword>